<feature type="region of interest" description="Disordered" evidence="5">
    <location>
        <begin position="619"/>
        <end position="644"/>
    </location>
</feature>
<dbReference type="Gene3D" id="2.130.10.10">
    <property type="entry name" value="YVTN repeat-like/Quinoprotein amine dehydrogenase"/>
    <property type="match status" value="2"/>
</dbReference>
<feature type="repeat" description="WD" evidence="4">
    <location>
        <begin position="205"/>
        <end position="246"/>
    </location>
</feature>
<dbReference type="InterPro" id="IPR036322">
    <property type="entry name" value="WD40_repeat_dom_sf"/>
</dbReference>
<dbReference type="PROSITE" id="PS50082">
    <property type="entry name" value="WD_REPEATS_2"/>
    <property type="match status" value="5"/>
</dbReference>
<evidence type="ECO:0000313" key="7">
    <source>
        <dbReference type="Proteomes" id="UP001152320"/>
    </source>
</evidence>
<keyword evidence="2 4" id="KW-0853">WD repeat</keyword>
<feature type="repeat" description="WD" evidence="4">
    <location>
        <begin position="26"/>
        <end position="67"/>
    </location>
</feature>
<dbReference type="InterPro" id="IPR019775">
    <property type="entry name" value="WD40_repeat_CS"/>
</dbReference>
<keyword evidence="7" id="KW-1185">Reference proteome</keyword>
<dbReference type="SMART" id="SM00320">
    <property type="entry name" value="WD40"/>
    <property type="match status" value="8"/>
</dbReference>
<dbReference type="PROSITE" id="PS50294">
    <property type="entry name" value="WD_REPEATS_REGION"/>
    <property type="match status" value="5"/>
</dbReference>
<evidence type="ECO:0000256" key="4">
    <source>
        <dbReference type="PROSITE-ProRule" id="PRU00221"/>
    </source>
</evidence>
<dbReference type="AlphaFoldDB" id="A0A9Q1BDM0"/>
<comment type="similarity">
    <text evidence="1">Belongs to the WD repeat WDR48 family.</text>
</comment>
<dbReference type="OrthoDB" id="2421129at2759"/>
<dbReference type="Pfam" id="PF00400">
    <property type="entry name" value="WD40"/>
    <property type="match status" value="6"/>
</dbReference>
<evidence type="ECO:0000256" key="1">
    <source>
        <dbReference type="ARBA" id="ARBA00006917"/>
    </source>
</evidence>
<dbReference type="PANTHER" id="PTHR19862">
    <property type="entry name" value="WD REPEAT-CONTAINING PROTEIN 48"/>
    <property type="match status" value="1"/>
</dbReference>
<dbReference type="InterPro" id="IPR051246">
    <property type="entry name" value="WDR48"/>
</dbReference>
<dbReference type="InterPro" id="IPR021772">
    <property type="entry name" value="WDR48/Bun107"/>
</dbReference>
<accession>A0A9Q1BDM0</accession>
<dbReference type="CDD" id="cd00200">
    <property type="entry name" value="WD40"/>
    <property type="match status" value="1"/>
</dbReference>
<evidence type="ECO:0000256" key="3">
    <source>
        <dbReference type="ARBA" id="ARBA00022737"/>
    </source>
</evidence>
<dbReference type="PRINTS" id="PR00320">
    <property type="entry name" value="GPROTEINBRPT"/>
</dbReference>
<reference evidence="6" key="1">
    <citation type="submission" date="2021-10" db="EMBL/GenBank/DDBJ databases">
        <title>Tropical sea cucumber genome reveals ecological adaptation and Cuvierian tubules defense mechanism.</title>
        <authorList>
            <person name="Chen T."/>
        </authorList>
    </citation>
    <scope>NUCLEOTIDE SEQUENCE</scope>
    <source>
        <strain evidence="6">Nanhai2018</strain>
        <tissue evidence="6">Muscle</tissue>
    </source>
</reference>
<keyword evidence="3" id="KW-0677">Repeat</keyword>
<dbReference type="CDD" id="cd17041">
    <property type="entry name" value="Ubl_WDR48"/>
    <property type="match status" value="1"/>
</dbReference>
<evidence type="ECO:0000256" key="2">
    <source>
        <dbReference type="ARBA" id="ARBA00022574"/>
    </source>
</evidence>
<dbReference type="SUPFAM" id="SSF50978">
    <property type="entry name" value="WD40 repeat-like"/>
    <property type="match status" value="1"/>
</dbReference>
<feature type="repeat" description="WD" evidence="4">
    <location>
        <begin position="112"/>
        <end position="153"/>
    </location>
</feature>
<feature type="repeat" description="WD" evidence="4">
    <location>
        <begin position="163"/>
        <end position="204"/>
    </location>
</feature>
<sequence>MAGHHRPNSKGRRKVQVSYVIRNEVEREHRSGINCMQYDPVLNRLYSGGRDSIIRIWHLNTMDDPYVLSMEHHTDWVNDTVLCCGGRTLISASSDTTVKVWNAHKGFCMSTLRTHKDYVKALAYAKDKEHVASGGLDRQIFLWDVNTLTALTATNNTVTTSSFNGQKDSIYSLAMNPSGTVLISGSTEKVLRVWDPRSCAKIMKLKGHTDNVKAIIVNKDATQCLSSSSDGSVRLWSLSQQRCIATFNIHELGVWALCANESFTQFYSGGRDCRIFQTDPRFPGSSVLVCETDSPVLRMEFGENSESLWVATVKSDLKCWDIKDSIHRKSGDYDNISSGPLLTSPKETIKGGSSIRQLHILNDKRHILTLDSNQNVALWDAVKAIKVKDLGKVDFQDEIKNRFKMVYVPNWFSVDLKIGMLCIHLDESDCCSAWISSKEAGLGENHEAETKLNYGGLVLKALLEHWPNAHSYDPDSVIPRTENGMDTKADDIKVSLSPSTPPEHRRHNTLIVKGNGYFSMPLHTPVIFSEAGGRTLFRFLCRDAGGESERMLLQDTVPPWVVAVTVENEIPKFNKMPFFLQPSVQSSNKQVKKDKLSANDILQVKKIQEHVYKNFMGQSDTASVSGSSTLSRRSSEPSEKGEEDLTEIAMEKVELLCQDQVLDPHLDLRTVKHFIWKSGGDVVLQYRNKLQNGTSVTDLDHDKSHSNSSWRTAFSR</sequence>
<gene>
    <name evidence="6" type="ORF">HOLleu_40458</name>
</gene>
<dbReference type="InterPro" id="IPR015943">
    <property type="entry name" value="WD40/YVTN_repeat-like_dom_sf"/>
</dbReference>
<dbReference type="PANTHER" id="PTHR19862:SF14">
    <property type="entry name" value="WD REPEAT-CONTAINING PROTEIN 48"/>
    <property type="match status" value="1"/>
</dbReference>
<name>A0A9Q1BDM0_HOLLE</name>
<dbReference type="PROSITE" id="PS00678">
    <property type="entry name" value="WD_REPEATS_1"/>
    <property type="match status" value="1"/>
</dbReference>
<organism evidence="6 7">
    <name type="scientific">Holothuria leucospilota</name>
    <name type="common">Black long sea cucumber</name>
    <name type="synonym">Mertensiothuria leucospilota</name>
    <dbReference type="NCBI Taxonomy" id="206669"/>
    <lineage>
        <taxon>Eukaryota</taxon>
        <taxon>Metazoa</taxon>
        <taxon>Echinodermata</taxon>
        <taxon>Eleutherozoa</taxon>
        <taxon>Echinozoa</taxon>
        <taxon>Holothuroidea</taxon>
        <taxon>Aspidochirotacea</taxon>
        <taxon>Aspidochirotida</taxon>
        <taxon>Holothuriidae</taxon>
        <taxon>Holothuria</taxon>
    </lineage>
</organism>
<dbReference type="EMBL" id="JAIZAY010000022">
    <property type="protein sequence ID" value="KAJ8020777.1"/>
    <property type="molecule type" value="Genomic_DNA"/>
</dbReference>
<dbReference type="Proteomes" id="UP001152320">
    <property type="component" value="Chromosome 22"/>
</dbReference>
<dbReference type="InterPro" id="IPR001680">
    <property type="entry name" value="WD40_rpt"/>
</dbReference>
<dbReference type="InterPro" id="IPR020472">
    <property type="entry name" value="WD40_PAC1"/>
</dbReference>
<evidence type="ECO:0000256" key="5">
    <source>
        <dbReference type="SAM" id="MobiDB-lite"/>
    </source>
</evidence>
<evidence type="ECO:0000313" key="6">
    <source>
        <dbReference type="EMBL" id="KAJ8020777.1"/>
    </source>
</evidence>
<dbReference type="GO" id="GO:0043130">
    <property type="term" value="F:ubiquitin binding"/>
    <property type="evidence" value="ECO:0007669"/>
    <property type="project" value="TreeGrafter"/>
</dbReference>
<feature type="compositionally biased region" description="Low complexity" evidence="5">
    <location>
        <begin position="619"/>
        <end position="632"/>
    </location>
</feature>
<dbReference type="Pfam" id="PF11816">
    <property type="entry name" value="DUF3337"/>
    <property type="match status" value="1"/>
</dbReference>
<dbReference type="GO" id="GO:0000724">
    <property type="term" value="P:double-strand break repair via homologous recombination"/>
    <property type="evidence" value="ECO:0007669"/>
    <property type="project" value="TreeGrafter"/>
</dbReference>
<comment type="caution">
    <text evidence="6">The sequence shown here is derived from an EMBL/GenBank/DDBJ whole genome shotgun (WGS) entry which is preliminary data.</text>
</comment>
<feature type="repeat" description="WD" evidence="4">
    <location>
        <begin position="70"/>
        <end position="111"/>
    </location>
</feature>
<proteinExistence type="inferred from homology"/>
<feature type="compositionally biased region" description="Polar residues" evidence="5">
    <location>
        <begin position="706"/>
        <end position="716"/>
    </location>
</feature>
<protein>
    <submittedName>
        <fullName evidence="6">WD repeat-containing protein 48</fullName>
    </submittedName>
</protein>
<feature type="region of interest" description="Disordered" evidence="5">
    <location>
        <begin position="695"/>
        <end position="716"/>
    </location>
</feature>
<dbReference type="FunFam" id="2.130.10.10:FF:000543">
    <property type="entry name" value="WD repeat-containing protein 48 homolog"/>
    <property type="match status" value="1"/>
</dbReference>